<keyword evidence="2" id="KW-1185">Reference proteome</keyword>
<dbReference type="KEGG" id="vg:14181289"/>
<protein>
    <submittedName>
        <fullName evidence="1">Uncharacterized protein</fullName>
    </submittedName>
</protein>
<organism evidence="1 2">
    <name type="scientific">Staphylococcus phage JD007</name>
    <dbReference type="NCBI Taxonomy" id="1239383"/>
    <lineage>
        <taxon>Viruses</taxon>
        <taxon>Duplodnaviria</taxon>
        <taxon>Heunggongvirae</taxon>
        <taxon>Uroviricota</taxon>
        <taxon>Caudoviricetes</taxon>
        <taxon>Herelleviridae</taxon>
        <taxon>Twortvirinae</taxon>
        <taxon>Kayvirus</taxon>
        <taxon>Kayvirus JD7</taxon>
    </lineage>
</organism>
<evidence type="ECO:0000313" key="2">
    <source>
        <dbReference type="Proteomes" id="UP000009395"/>
    </source>
</evidence>
<sequence>MKEQIKQFERELEMAVNNLFVLHDCGATQQELEEQNSKVVYLKAIVENMKAYAEIRVEPKSEKQFFKELEEELEQEEKVWQELMK</sequence>
<reference evidence="1 2" key="1">
    <citation type="journal article" date="2012" name="J. Virol.">
        <title>Complete Genome Sequence of Wide-Host-Range Staphylococcus aureus Phage JD007.</title>
        <authorList>
            <person name="Cui Z."/>
            <person name="Song Z."/>
            <person name="Wang Y."/>
            <person name="Zeng L."/>
            <person name="Shen W."/>
            <person name="Wang Z."/>
            <person name="Li Q."/>
            <person name="He P."/>
            <person name="Qin J."/>
            <person name="Guo X."/>
        </authorList>
    </citation>
    <scope>NUCLEOTIDE SEQUENCE [LARGE SCALE GENOMIC DNA]</scope>
</reference>
<dbReference type="RefSeq" id="YP_007112846.1">
    <property type="nucleotide sequence ID" value="NC_019726.1"/>
</dbReference>
<dbReference type="Proteomes" id="UP000009395">
    <property type="component" value="Segment"/>
</dbReference>
<accession>K7QMM4</accession>
<dbReference type="GeneID" id="14181289"/>
<proteinExistence type="predicted"/>
<evidence type="ECO:0000313" key="1">
    <source>
        <dbReference type="EMBL" id="AFV50781.1"/>
    </source>
</evidence>
<dbReference type="EMBL" id="JX878671">
    <property type="protein sequence ID" value="AFV50781.1"/>
    <property type="molecule type" value="Genomic_DNA"/>
</dbReference>
<name>K7QMM4_9CAUD</name>